<organism evidence="2 3">
    <name type="scientific">Chitinophaga niabensis</name>
    <dbReference type="NCBI Taxonomy" id="536979"/>
    <lineage>
        <taxon>Bacteria</taxon>
        <taxon>Pseudomonadati</taxon>
        <taxon>Bacteroidota</taxon>
        <taxon>Chitinophagia</taxon>
        <taxon>Chitinophagales</taxon>
        <taxon>Chitinophagaceae</taxon>
        <taxon>Chitinophaga</taxon>
    </lineage>
</organism>
<reference evidence="3" key="1">
    <citation type="submission" date="2016-11" db="EMBL/GenBank/DDBJ databases">
        <authorList>
            <person name="Varghese N."/>
            <person name="Submissions S."/>
        </authorList>
    </citation>
    <scope>NUCLEOTIDE SEQUENCE [LARGE SCALE GENOMIC DNA]</scope>
    <source>
        <strain evidence="3">DSM 24787</strain>
    </source>
</reference>
<dbReference type="RefSeq" id="WP_074238464.1">
    <property type="nucleotide sequence ID" value="NZ_FSRA01000001.1"/>
</dbReference>
<evidence type="ECO:0000313" key="3">
    <source>
        <dbReference type="Proteomes" id="UP000185003"/>
    </source>
</evidence>
<keyword evidence="1" id="KW-0472">Membrane</keyword>
<sequence length="136" mass="15135">MKRNIEKPLSDQKAKIARQIAARVIYVQQKWAGTMTSLAGKFSISAQKKILVTGTALAAVFCFSLIMRTFSTGKVSNTKDILPVSGAPVQQQKQNRARNADWEKIREMNPALVDSLWAAFINKQKNIKLNNNGKSN</sequence>
<name>A0A1N6E5F5_9BACT</name>
<proteinExistence type="predicted"/>
<feature type="transmembrane region" description="Helical" evidence="1">
    <location>
        <begin position="50"/>
        <end position="70"/>
    </location>
</feature>
<evidence type="ECO:0000313" key="2">
    <source>
        <dbReference type="EMBL" id="SIN78157.1"/>
    </source>
</evidence>
<dbReference type="Proteomes" id="UP000185003">
    <property type="component" value="Unassembled WGS sequence"/>
</dbReference>
<evidence type="ECO:0000256" key="1">
    <source>
        <dbReference type="SAM" id="Phobius"/>
    </source>
</evidence>
<keyword evidence="1" id="KW-1133">Transmembrane helix</keyword>
<gene>
    <name evidence="2" type="ORF">SAMN04488055_1311</name>
</gene>
<dbReference type="STRING" id="536979.SAMN04488055_1311"/>
<dbReference type="EMBL" id="FSRA01000001">
    <property type="protein sequence ID" value="SIN78157.1"/>
    <property type="molecule type" value="Genomic_DNA"/>
</dbReference>
<keyword evidence="1" id="KW-0812">Transmembrane</keyword>
<dbReference type="AlphaFoldDB" id="A0A1N6E5F5"/>
<keyword evidence="3" id="KW-1185">Reference proteome</keyword>
<protein>
    <submittedName>
        <fullName evidence="2">Uncharacterized protein</fullName>
    </submittedName>
</protein>
<accession>A0A1N6E5F5</accession>